<dbReference type="Proteomes" id="UP001596407">
    <property type="component" value="Unassembled WGS sequence"/>
</dbReference>
<dbReference type="EMBL" id="JBHSZH010000005">
    <property type="protein sequence ID" value="MFC7080299.1"/>
    <property type="molecule type" value="Genomic_DNA"/>
</dbReference>
<evidence type="ECO:0000313" key="1">
    <source>
        <dbReference type="EMBL" id="MFC7080299.1"/>
    </source>
</evidence>
<reference evidence="1 2" key="1">
    <citation type="journal article" date="2019" name="Int. J. Syst. Evol. Microbiol.">
        <title>The Global Catalogue of Microorganisms (GCM) 10K type strain sequencing project: providing services to taxonomists for standard genome sequencing and annotation.</title>
        <authorList>
            <consortium name="The Broad Institute Genomics Platform"/>
            <consortium name="The Broad Institute Genome Sequencing Center for Infectious Disease"/>
            <person name="Wu L."/>
            <person name="Ma J."/>
        </authorList>
    </citation>
    <scope>NUCLEOTIDE SEQUENCE [LARGE SCALE GENOMIC DNA]</scope>
    <source>
        <strain evidence="1 2">DT72</strain>
    </source>
</reference>
<accession>A0ABD5WIF0</accession>
<evidence type="ECO:0000313" key="2">
    <source>
        <dbReference type="Proteomes" id="UP001596407"/>
    </source>
</evidence>
<dbReference type="RefSeq" id="WP_382209591.1">
    <property type="nucleotide sequence ID" value="NZ_JBHSZH010000005.1"/>
</dbReference>
<name>A0ABD5WIF0_9EURY</name>
<sequence>MISLFHGSASDGIRVTLAPPVPSAYAVEECAPDSLTHSTVVPGSTNSPMGSK</sequence>
<protein>
    <submittedName>
        <fullName evidence="1">Uncharacterized protein</fullName>
    </submittedName>
</protein>
<gene>
    <name evidence="1" type="ORF">ACFQJ6_09420</name>
</gene>
<organism evidence="1 2">
    <name type="scientific">Halorussus caseinilyticus</name>
    <dbReference type="NCBI Taxonomy" id="3034025"/>
    <lineage>
        <taxon>Archaea</taxon>
        <taxon>Methanobacteriati</taxon>
        <taxon>Methanobacteriota</taxon>
        <taxon>Stenosarchaea group</taxon>
        <taxon>Halobacteria</taxon>
        <taxon>Halobacteriales</taxon>
        <taxon>Haladaptataceae</taxon>
        <taxon>Halorussus</taxon>
    </lineage>
</organism>
<keyword evidence="2" id="KW-1185">Reference proteome</keyword>
<dbReference type="AlphaFoldDB" id="A0ABD5WIF0"/>
<comment type="caution">
    <text evidence="1">The sequence shown here is derived from an EMBL/GenBank/DDBJ whole genome shotgun (WGS) entry which is preliminary data.</text>
</comment>
<proteinExistence type="predicted"/>